<feature type="region of interest" description="Disordered" evidence="3">
    <location>
        <begin position="27"/>
        <end position="59"/>
    </location>
</feature>
<evidence type="ECO:0000256" key="2">
    <source>
        <dbReference type="RuleBase" id="RU004328"/>
    </source>
</evidence>
<dbReference type="PANTHER" id="PTHR11240:SF22">
    <property type="entry name" value="RIBONUCLEASE T2"/>
    <property type="match status" value="1"/>
</dbReference>
<proteinExistence type="inferred from homology"/>
<organism evidence="4 5">
    <name type="scientific">Rhizobium terricola</name>
    <dbReference type="NCBI Taxonomy" id="2728849"/>
    <lineage>
        <taxon>Bacteria</taxon>
        <taxon>Pseudomonadati</taxon>
        <taxon>Pseudomonadota</taxon>
        <taxon>Alphaproteobacteria</taxon>
        <taxon>Hyphomicrobiales</taxon>
        <taxon>Rhizobiaceae</taxon>
        <taxon>Rhizobium/Agrobacterium group</taxon>
        <taxon>Rhizobium</taxon>
    </lineage>
</organism>
<dbReference type="EMBL" id="JABBGK010000001">
    <property type="protein sequence ID" value="NML74128.1"/>
    <property type="molecule type" value="Genomic_DNA"/>
</dbReference>
<dbReference type="RefSeq" id="WP_169588983.1">
    <property type="nucleotide sequence ID" value="NZ_JABBGK010000001.1"/>
</dbReference>
<sequence length="256" mass="28115">MQRYLGFIALFLVVAGALAYQFLTDRTEQEGAPSPKVTEAAKPAAPRPASSPETPKPIQAIPQGTGFDFYVLALSWSPTFCQSPDGAGNRDQCGPSRRHGMIVHGLWPQYERGYPEECPTDEPERVSQSLGRQMFDIMPSMGLIGHEWRKHGTCSSLSQQDYFSVTRAAFERIALPASLKSARKETRVAPEALEQQFTAANPGLTGRGMAVTCEGGKLEEVQICLTRDLAFRTCPEIEGNGCRQRSISIPPIPETR</sequence>
<gene>
    <name evidence="4" type="ORF">HHL25_08340</name>
</gene>
<dbReference type="Proteomes" id="UP000541470">
    <property type="component" value="Unassembled WGS sequence"/>
</dbReference>
<feature type="compositionally biased region" description="Low complexity" evidence="3">
    <location>
        <begin position="38"/>
        <end position="53"/>
    </location>
</feature>
<dbReference type="InterPro" id="IPR039378">
    <property type="entry name" value="RNase_T2_prok"/>
</dbReference>
<protein>
    <submittedName>
        <fullName evidence="4">Ribonuclease</fullName>
    </submittedName>
</protein>
<dbReference type="AlphaFoldDB" id="A0A7Y0FV67"/>
<keyword evidence="5" id="KW-1185">Reference proteome</keyword>
<dbReference type="GO" id="GO:0003723">
    <property type="term" value="F:RNA binding"/>
    <property type="evidence" value="ECO:0007669"/>
    <property type="project" value="InterPro"/>
</dbReference>
<dbReference type="GO" id="GO:0006401">
    <property type="term" value="P:RNA catabolic process"/>
    <property type="evidence" value="ECO:0007669"/>
    <property type="project" value="TreeGrafter"/>
</dbReference>
<evidence type="ECO:0000313" key="5">
    <source>
        <dbReference type="Proteomes" id="UP000541470"/>
    </source>
</evidence>
<comment type="similarity">
    <text evidence="1 2">Belongs to the RNase T2 family.</text>
</comment>
<dbReference type="Pfam" id="PF00445">
    <property type="entry name" value="Ribonuclease_T2"/>
    <property type="match status" value="1"/>
</dbReference>
<accession>A0A7Y0FV67</accession>
<name>A0A7Y0FV67_9HYPH</name>
<dbReference type="InterPro" id="IPR001568">
    <property type="entry name" value="RNase_T2-like"/>
</dbReference>
<evidence type="ECO:0000256" key="1">
    <source>
        <dbReference type="ARBA" id="ARBA00007469"/>
    </source>
</evidence>
<dbReference type="InterPro" id="IPR036430">
    <property type="entry name" value="RNase_T2-like_sf"/>
</dbReference>
<dbReference type="SUPFAM" id="SSF55895">
    <property type="entry name" value="Ribonuclease Rh-like"/>
    <property type="match status" value="1"/>
</dbReference>
<reference evidence="4 5" key="1">
    <citation type="submission" date="2020-04" db="EMBL/GenBank/DDBJ databases">
        <title>Rhizobium sp. S-51 isolated from soil.</title>
        <authorList>
            <person name="Dahal R.H."/>
        </authorList>
    </citation>
    <scope>NUCLEOTIDE SEQUENCE [LARGE SCALE GENOMIC DNA]</scope>
    <source>
        <strain evidence="4 5">S-51</strain>
    </source>
</reference>
<dbReference type="CDD" id="cd01062">
    <property type="entry name" value="RNase_T2_prok"/>
    <property type="match status" value="1"/>
</dbReference>
<evidence type="ECO:0000256" key="3">
    <source>
        <dbReference type="SAM" id="MobiDB-lite"/>
    </source>
</evidence>
<dbReference type="PANTHER" id="PTHR11240">
    <property type="entry name" value="RIBONUCLEASE T2"/>
    <property type="match status" value="1"/>
</dbReference>
<evidence type="ECO:0000313" key="4">
    <source>
        <dbReference type="EMBL" id="NML74128.1"/>
    </source>
</evidence>
<dbReference type="GO" id="GO:0033897">
    <property type="term" value="F:ribonuclease T2 activity"/>
    <property type="evidence" value="ECO:0007669"/>
    <property type="project" value="InterPro"/>
</dbReference>
<comment type="caution">
    <text evidence="4">The sequence shown here is derived from an EMBL/GenBank/DDBJ whole genome shotgun (WGS) entry which is preliminary data.</text>
</comment>
<dbReference type="Gene3D" id="3.90.730.10">
    <property type="entry name" value="Ribonuclease T2-like"/>
    <property type="match status" value="1"/>
</dbReference>